<dbReference type="Gene3D" id="3.30.160.660">
    <property type="match status" value="1"/>
</dbReference>
<dbReference type="NCBIfam" id="TIGR03604">
    <property type="entry name" value="TOMM_cyclo_SagD"/>
    <property type="match status" value="1"/>
</dbReference>
<feature type="region of interest" description="Disordered" evidence="1">
    <location>
        <begin position="160"/>
        <end position="185"/>
    </location>
</feature>
<dbReference type="InterPro" id="IPR003776">
    <property type="entry name" value="YcaO-like_dom"/>
</dbReference>
<dbReference type="PANTHER" id="PTHR37809:SF1">
    <property type="entry name" value="RIBOSOMAL PROTEIN S12 METHYLTHIOTRANSFERASE ACCESSORY FACTOR YCAO"/>
    <property type="match status" value="1"/>
</dbReference>
<dbReference type="PROSITE" id="PS51664">
    <property type="entry name" value="YCAO"/>
    <property type="match status" value="1"/>
</dbReference>
<sequence>MLTDLIDTALAGTGWTIHTGPRDDGPAVVLMERWRQADANALAVAAHAGGHPVLPIRWDGALTLIGPVTGPGLRGCVSCAERARIAALPPGGPGDGAQHMGGACPPSAAALVATLAAELATSPEPGLLLAVRGDSPQVSAHRARAFGGCPVCAPLPEDGPDPIAIGSEPLPDPAQLRLPNPRTTPEALRESLADWRLGPAAHLFRWEARPLPLVSAEIVTGVNGRNAGYGRATDFRTAERVALFEALERLTGMRPRRRRTTVEAAYRDLDPAVAVDPDTLGAHDPELQAHPAFVLDPYHPDKTAQWVHAWSLTHDRPRLVPEPLAYWQTPRKPDGSERRMVYDSSNGCGLGNSLAEAILYGLLEVAERDAFLMAWYARTPLRRVAVPDDDPQTAHLADQLDALGHDLLLFDAGNDFDVPVVLAMTRRRDPHPDRPNTLFAAGAHPDPLSAIRAAAVEVVVDTRNAADPRIHVFDPDRLRPMLADPALVRTLDDHVDVNALAEAADRHGFLLTGAEPAPWREVWPAWEPPTDLGAHLADWVGRLGRAGLEVIAVDQTEPVTRDRLGLHAAKVIVPGSLPMTFGHVFRRTTGLDRLAEVPVRLGRVPAVDLDNLHPHPFP</sequence>
<dbReference type="Gene3D" id="3.30.1330.230">
    <property type="match status" value="1"/>
</dbReference>
<comment type="caution">
    <text evidence="3">The sequence shown here is derived from an EMBL/GenBank/DDBJ whole genome shotgun (WGS) entry which is preliminary data.</text>
</comment>
<evidence type="ECO:0000256" key="1">
    <source>
        <dbReference type="SAM" id="MobiDB-lite"/>
    </source>
</evidence>
<keyword evidence="4" id="KW-1185">Reference proteome</keyword>
<dbReference type="Gene3D" id="3.40.50.720">
    <property type="entry name" value="NAD(P)-binding Rossmann-like Domain"/>
    <property type="match status" value="1"/>
</dbReference>
<accession>A0ABW0EV62</accession>
<feature type="domain" description="YcaO" evidence="2">
    <location>
        <begin position="230"/>
        <end position="618"/>
    </location>
</feature>
<proteinExistence type="predicted"/>
<protein>
    <submittedName>
        <fullName evidence="3">TOMM leader peptide-binding protein</fullName>
    </submittedName>
</protein>
<dbReference type="RefSeq" id="WP_378249833.1">
    <property type="nucleotide sequence ID" value="NZ_JBHSKF010000013.1"/>
</dbReference>
<dbReference type="InterPro" id="IPR022291">
    <property type="entry name" value="Bacteriocin_synth_cyclodeHase"/>
</dbReference>
<dbReference type="Pfam" id="PF02624">
    <property type="entry name" value="YcaO"/>
    <property type="match status" value="1"/>
</dbReference>
<evidence type="ECO:0000259" key="2">
    <source>
        <dbReference type="PROSITE" id="PS51664"/>
    </source>
</evidence>
<evidence type="ECO:0000313" key="3">
    <source>
        <dbReference type="EMBL" id="MFC5289965.1"/>
    </source>
</evidence>
<name>A0ABW0EV62_9PSEU</name>
<dbReference type="PANTHER" id="PTHR37809">
    <property type="entry name" value="RIBOSOMAL PROTEIN S12 METHYLTHIOTRANSFERASE ACCESSORY FACTOR YCAO"/>
    <property type="match status" value="1"/>
</dbReference>
<dbReference type="Gene3D" id="3.30.40.250">
    <property type="match status" value="1"/>
</dbReference>
<dbReference type="NCBIfam" id="TIGR03882">
    <property type="entry name" value="cyclo_dehyd_2"/>
    <property type="match status" value="1"/>
</dbReference>
<dbReference type="InterPro" id="IPR027624">
    <property type="entry name" value="TOMM_cyclo_SagD"/>
</dbReference>
<dbReference type="EMBL" id="JBHSKF010000013">
    <property type="protein sequence ID" value="MFC5289965.1"/>
    <property type="molecule type" value="Genomic_DNA"/>
</dbReference>
<dbReference type="Proteomes" id="UP001596157">
    <property type="component" value="Unassembled WGS sequence"/>
</dbReference>
<gene>
    <name evidence="3" type="ORF">ACFPM7_23155</name>
</gene>
<evidence type="ECO:0000313" key="4">
    <source>
        <dbReference type="Proteomes" id="UP001596157"/>
    </source>
</evidence>
<organism evidence="3 4">
    <name type="scientific">Actinokineospora guangxiensis</name>
    <dbReference type="NCBI Taxonomy" id="1490288"/>
    <lineage>
        <taxon>Bacteria</taxon>
        <taxon>Bacillati</taxon>
        <taxon>Actinomycetota</taxon>
        <taxon>Actinomycetes</taxon>
        <taxon>Pseudonocardiales</taxon>
        <taxon>Pseudonocardiaceae</taxon>
        <taxon>Actinokineospora</taxon>
    </lineage>
</organism>
<reference evidence="4" key="1">
    <citation type="journal article" date="2019" name="Int. J. Syst. Evol. Microbiol.">
        <title>The Global Catalogue of Microorganisms (GCM) 10K type strain sequencing project: providing services to taxonomists for standard genome sequencing and annotation.</title>
        <authorList>
            <consortium name="The Broad Institute Genomics Platform"/>
            <consortium name="The Broad Institute Genome Sequencing Center for Infectious Disease"/>
            <person name="Wu L."/>
            <person name="Ma J."/>
        </authorList>
    </citation>
    <scope>NUCLEOTIDE SEQUENCE [LARGE SCALE GENOMIC DNA]</scope>
    <source>
        <strain evidence="4">CCUG 59778</strain>
    </source>
</reference>